<evidence type="ECO:0000313" key="2">
    <source>
        <dbReference type="EMBL" id="UQX87413.1"/>
    </source>
</evidence>
<dbReference type="InterPro" id="IPR036866">
    <property type="entry name" value="RibonucZ/Hydroxyglut_hydro"/>
</dbReference>
<gene>
    <name evidence="2" type="ORF">M6D93_14025</name>
</gene>
<dbReference type="Pfam" id="PF13483">
    <property type="entry name" value="Lactamase_B_3"/>
    <property type="match status" value="1"/>
</dbReference>
<dbReference type="SMART" id="SM00849">
    <property type="entry name" value="Lactamase_B"/>
    <property type="match status" value="1"/>
</dbReference>
<dbReference type="InterPro" id="IPR001279">
    <property type="entry name" value="Metallo-B-lactamas"/>
</dbReference>
<name>A0ABY4QVF1_9ACTN</name>
<dbReference type="InterPro" id="IPR050114">
    <property type="entry name" value="UPF0173_UPF0282_UlaG_hydrolase"/>
</dbReference>
<protein>
    <submittedName>
        <fullName evidence="2">MBL fold metallo-hydrolase</fullName>
    </submittedName>
</protein>
<evidence type="ECO:0000313" key="3">
    <source>
        <dbReference type="Proteomes" id="UP001056336"/>
    </source>
</evidence>
<reference evidence="2" key="2">
    <citation type="submission" date="2022-05" db="EMBL/GenBank/DDBJ databases">
        <authorList>
            <person name="Kim J.-S."/>
            <person name="Lee K."/>
            <person name="Suh M."/>
            <person name="Eom M."/>
            <person name="Kim J.-S."/>
            <person name="Kim D.-S."/>
            <person name="Ko S.-H."/>
            <person name="Shin Y."/>
            <person name="Lee J.-S."/>
        </authorList>
    </citation>
    <scope>NUCLEOTIDE SEQUENCE</scope>
    <source>
        <strain evidence="2">N237</strain>
    </source>
</reference>
<dbReference type="Gene3D" id="3.60.15.10">
    <property type="entry name" value="Ribonuclease Z/Hydroxyacylglutathione hydrolase-like"/>
    <property type="match status" value="1"/>
</dbReference>
<proteinExistence type="predicted"/>
<dbReference type="SUPFAM" id="SSF56281">
    <property type="entry name" value="Metallo-hydrolase/oxidoreductase"/>
    <property type="match status" value="1"/>
</dbReference>
<dbReference type="EMBL" id="CP097332">
    <property type="protein sequence ID" value="UQX87413.1"/>
    <property type="molecule type" value="Genomic_DNA"/>
</dbReference>
<dbReference type="PANTHER" id="PTHR43546">
    <property type="entry name" value="UPF0173 METAL-DEPENDENT HYDROLASE MJ1163-RELATED"/>
    <property type="match status" value="1"/>
</dbReference>
<dbReference type="RefSeq" id="WP_249769937.1">
    <property type="nucleotide sequence ID" value="NZ_CP097332.1"/>
</dbReference>
<dbReference type="PANTHER" id="PTHR43546:SF3">
    <property type="entry name" value="UPF0173 METAL-DEPENDENT HYDROLASE MJ1163"/>
    <property type="match status" value="1"/>
</dbReference>
<keyword evidence="3" id="KW-1185">Reference proteome</keyword>
<feature type="domain" description="Metallo-beta-lactamase" evidence="1">
    <location>
        <begin position="7"/>
        <end position="174"/>
    </location>
</feature>
<sequence>MKITHYGHACLLIETATARLLIDPGTMSSFAEVRDLDAVLVTHQHPDHLDVAGLTALLGANPRAQLVLDPDSAAAVPDLPEGTVASPGQRLTFGASTVDVLGGLHAAVYGDVPGCTNSAYLIDDGALLHPGDSLFVPTQDVDVLAVAIDGPWLKLAEAVDYVRAVGPRVALPIHEGETTDPAKYAGMLQAFSPAGVVTRLTAGEPSEL</sequence>
<dbReference type="Proteomes" id="UP001056336">
    <property type="component" value="Chromosome"/>
</dbReference>
<accession>A0ABY4QVF1</accession>
<organism evidence="2 3">
    <name type="scientific">Jatrophihabitans telluris</name>
    <dbReference type="NCBI Taxonomy" id="2038343"/>
    <lineage>
        <taxon>Bacteria</taxon>
        <taxon>Bacillati</taxon>
        <taxon>Actinomycetota</taxon>
        <taxon>Actinomycetes</taxon>
        <taxon>Jatrophihabitantales</taxon>
        <taxon>Jatrophihabitantaceae</taxon>
        <taxon>Jatrophihabitans</taxon>
    </lineage>
</organism>
<reference evidence="2" key="1">
    <citation type="journal article" date="2018" name="Int. J. Syst. Evol. Microbiol.">
        <title>Jatrophihabitans telluris sp. nov., isolated from sediment soil of lava forest wetlands and the emended description of the genus Jatrophihabitans.</title>
        <authorList>
            <person name="Lee K.C."/>
            <person name="Suh M.K."/>
            <person name="Eom M.K."/>
            <person name="Kim K.K."/>
            <person name="Kim J.S."/>
            <person name="Kim D.S."/>
            <person name="Ko S.H."/>
            <person name="Shin Y.K."/>
            <person name="Lee J.S."/>
        </authorList>
    </citation>
    <scope>NUCLEOTIDE SEQUENCE</scope>
    <source>
        <strain evidence="2">N237</strain>
    </source>
</reference>
<evidence type="ECO:0000259" key="1">
    <source>
        <dbReference type="SMART" id="SM00849"/>
    </source>
</evidence>